<evidence type="ECO:0000313" key="1">
    <source>
        <dbReference type="EMBL" id="WDV06150.1"/>
    </source>
</evidence>
<dbReference type="RefSeq" id="WP_274794338.1">
    <property type="nucleotide sequence ID" value="NZ_CP113527.1"/>
</dbReference>
<evidence type="ECO:0000313" key="2">
    <source>
        <dbReference type="Proteomes" id="UP001219585"/>
    </source>
</evidence>
<dbReference type="KEGG" id="liu:OU989_18090"/>
<dbReference type="AlphaFoldDB" id="A0AAJ5RJI9"/>
<dbReference type="Proteomes" id="UP001219585">
    <property type="component" value="Chromosome"/>
</dbReference>
<organism evidence="1 2">
    <name type="scientific">Lysinibacillus irui</name>
    <dbReference type="NCBI Taxonomy" id="2998077"/>
    <lineage>
        <taxon>Bacteria</taxon>
        <taxon>Bacillati</taxon>
        <taxon>Bacillota</taxon>
        <taxon>Bacilli</taxon>
        <taxon>Bacillales</taxon>
        <taxon>Bacillaceae</taxon>
        <taxon>Lysinibacillus</taxon>
    </lineage>
</organism>
<sequence>MNKTLLRILIRAKEVNKWVATKHLVEVSLQRSILLHLEDQRLLLVNSHQEDGILIKLTVKGYHQYKSVSEE</sequence>
<accession>A0AAJ5RJI9</accession>
<reference evidence="1" key="1">
    <citation type="submission" date="2022-11" db="EMBL/GenBank/DDBJ databases">
        <title>Lysinibacillus irui.</title>
        <authorList>
            <person name="Akintayo S.O."/>
        </authorList>
    </citation>
    <scope>NUCLEOTIDE SEQUENCE</scope>
    <source>
        <strain evidence="1">IRB4-01</strain>
    </source>
</reference>
<proteinExistence type="predicted"/>
<gene>
    <name evidence="1" type="ORF">OU989_18090</name>
</gene>
<dbReference type="EMBL" id="CP113527">
    <property type="protein sequence ID" value="WDV06150.1"/>
    <property type="molecule type" value="Genomic_DNA"/>
</dbReference>
<name>A0AAJ5RJI9_9BACI</name>
<protein>
    <submittedName>
        <fullName evidence="1">Uncharacterized protein</fullName>
    </submittedName>
</protein>